<sequence>MFHQLRLNNYVGVLSLYFFFAITGQGQDIQSIPTLTEVIFLSKFLHPSSHFSGYTSPKLTTSELQVQLTPDSIVRLKYDHQTQSYNLYRYDVLHYTSDGRIAYVYSKPDTGYPRSIHFYYSAGKYPDSLIAYLEPWRTPHPMKYHFITDHNNNLTVIKRYAQRPDGVWLEVEKDSIFIEYNFSQKPSKVYNHKGHLVFTNIQYHPVTGLPTSDRQLSGAEKYGEMEDMTWEYGYIDRYTLDQKIKYICSQLYDHYFRFTSSYYSDMNTGFGPTTYTFYIKDNFLTPFERVIPYYQNGKLFQTEYEFFNGNWLKISRGTFVYEGDRISKIISENFNNLDKKYTYTGDLFFYYDELGYIRGRVYISKDSLYKYGTEWIRTIVNDKILEEYDLSYEQSVIPRRYNKILYFYRGTLGQIEEKIVEKISIFPNPAKDYFEIKFPQQSFAQIAIFDLTGREVLSASTDNIQEKISTEFLASGMYIIRINFLNQSITKKLHIHR</sequence>
<evidence type="ECO:0000259" key="2">
    <source>
        <dbReference type="Pfam" id="PF18962"/>
    </source>
</evidence>
<dbReference type="AlphaFoldDB" id="A0A401XNV6"/>
<keyword evidence="1" id="KW-0732">Signal</keyword>
<dbReference type="RefSeq" id="WP_124398695.1">
    <property type="nucleotide sequence ID" value="NZ_BHZE01000029.1"/>
</dbReference>
<evidence type="ECO:0000256" key="1">
    <source>
        <dbReference type="ARBA" id="ARBA00022729"/>
    </source>
</evidence>
<comment type="caution">
    <text evidence="3">The sequence shown here is derived from an EMBL/GenBank/DDBJ whole genome shotgun (WGS) entry which is preliminary data.</text>
</comment>
<name>A0A401XNV6_9FLAO</name>
<dbReference type="EMBL" id="BHZE01000029">
    <property type="protein sequence ID" value="GCD78643.1"/>
    <property type="molecule type" value="Genomic_DNA"/>
</dbReference>
<proteinExistence type="predicted"/>
<accession>A0A401XNV6</accession>
<dbReference type="NCBIfam" id="TIGR04183">
    <property type="entry name" value="Por_Secre_tail"/>
    <property type="match status" value="1"/>
</dbReference>
<evidence type="ECO:0000313" key="4">
    <source>
        <dbReference type="Proteomes" id="UP000286715"/>
    </source>
</evidence>
<keyword evidence="4" id="KW-1185">Reference proteome</keyword>
<reference evidence="3 4" key="1">
    <citation type="submission" date="2018-11" db="EMBL/GenBank/DDBJ databases">
        <title>Schleiferia aggregans sp. nov., a moderately thermophilic heterotrophic bacterium isolated from microbial mats at a terrestrial hot spring.</title>
        <authorList>
            <person name="Iino T."/>
            <person name="Ohkuma M."/>
            <person name="Haruta S."/>
        </authorList>
    </citation>
    <scope>NUCLEOTIDE SEQUENCE [LARGE SCALE GENOMIC DNA]</scope>
    <source>
        <strain evidence="3 4">LA</strain>
    </source>
</reference>
<dbReference type="OrthoDB" id="9816120at2"/>
<organism evidence="3 4">
    <name type="scientific">Thermaurantimonas aggregans</name>
    <dbReference type="NCBI Taxonomy" id="2173829"/>
    <lineage>
        <taxon>Bacteria</taxon>
        <taxon>Pseudomonadati</taxon>
        <taxon>Bacteroidota</taxon>
        <taxon>Flavobacteriia</taxon>
        <taxon>Flavobacteriales</taxon>
        <taxon>Schleiferiaceae</taxon>
        <taxon>Thermaurantimonas</taxon>
    </lineage>
</organism>
<feature type="domain" description="Secretion system C-terminal sorting" evidence="2">
    <location>
        <begin position="425"/>
        <end position="495"/>
    </location>
</feature>
<dbReference type="InterPro" id="IPR026444">
    <property type="entry name" value="Secre_tail"/>
</dbReference>
<protein>
    <recommendedName>
        <fullName evidence="2">Secretion system C-terminal sorting domain-containing protein</fullName>
    </recommendedName>
</protein>
<dbReference type="Pfam" id="PF18962">
    <property type="entry name" value="Por_Secre_tail"/>
    <property type="match status" value="1"/>
</dbReference>
<evidence type="ECO:0000313" key="3">
    <source>
        <dbReference type="EMBL" id="GCD78643.1"/>
    </source>
</evidence>
<dbReference type="Proteomes" id="UP000286715">
    <property type="component" value="Unassembled WGS sequence"/>
</dbReference>
<gene>
    <name evidence="3" type="ORF">JCM31826_21250</name>
</gene>